<dbReference type="KEGG" id="mgin:FRZ54_17855"/>
<dbReference type="AlphaFoldDB" id="A0A5B8UYZ1"/>
<keyword evidence="4" id="KW-1185">Reference proteome</keyword>
<feature type="region of interest" description="Disordered" evidence="1">
    <location>
        <begin position="318"/>
        <end position="345"/>
    </location>
</feature>
<feature type="transmembrane region" description="Helical" evidence="2">
    <location>
        <begin position="248"/>
        <end position="265"/>
    </location>
</feature>
<name>A0A5B8UYZ1_9SPHI</name>
<accession>A0A5B8UYZ1</accession>
<keyword evidence="2" id="KW-1133">Transmembrane helix</keyword>
<organism evidence="3 4">
    <name type="scientific">Mucilaginibacter ginsenosidivorans</name>
    <dbReference type="NCBI Taxonomy" id="398053"/>
    <lineage>
        <taxon>Bacteria</taxon>
        <taxon>Pseudomonadati</taxon>
        <taxon>Bacteroidota</taxon>
        <taxon>Sphingobacteriia</taxon>
        <taxon>Sphingobacteriales</taxon>
        <taxon>Sphingobacteriaceae</taxon>
        <taxon>Mucilaginibacter</taxon>
    </lineage>
</organism>
<evidence type="ECO:0000256" key="2">
    <source>
        <dbReference type="SAM" id="Phobius"/>
    </source>
</evidence>
<keyword evidence="2" id="KW-0472">Membrane</keyword>
<keyword evidence="2" id="KW-0812">Transmembrane</keyword>
<sequence length="345" mass="39495">MKRILFAFLYCAVLKEKAVEYFAKIIIHGAIVSLFFYPLQLINGPLVFSIGSAIHLPPRVGNPEYTNFLIFTYDGGHHIRNCGFAWEPGAWGCYIVMGLLLHFLLNRFKMDKHAWILVISGITTLSTTAYLGLLCIFLLYYRVHGGKLLPFLVIAVPILAVVATQLPFLLDKIEKTYSGDMHDISSLDELAGWYDKTGEGEIHLNRFGSAIILWNLFRWKLIWGISNGYQGVTPVLHNVNISNGDVDFFAKFGVVGFIYLMHKYILLLKSFIHKNEYMIYCVLIVVVLAFGEPMLIFNFTMAFLFLYHYVSPETLGWNDEEEDDEEEETETEDIPYQKLSLKNSN</sequence>
<feature type="transmembrane region" description="Helical" evidence="2">
    <location>
        <begin position="114"/>
        <end position="141"/>
    </location>
</feature>
<dbReference type="OrthoDB" id="834927at2"/>
<feature type="transmembrane region" description="Helical" evidence="2">
    <location>
        <begin position="89"/>
        <end position="108"/>
    </location>
</feature>
<feature type="transmembrane region" description="Helical" evidence="2">
    <location>
        <begin position="148"/>
        <end position="170"/>
    </location>
</feature>
<feature type="transmembrane region" description="Helical" evidence="2">
    <location>
        <begin position="25"/>
        <end position="48"/>
    </location>
</feature>
<evidence type="ECO:0000313" key="4">
    <source>
        <dbReference type="Proteomes" id="UP000321479"/>
    </source>
</evidence>
<dbReference type="RefSeq" id="WP_147033094.1">
    <property type="nucleotide sequence ID" value="NZ_CP042436.1"/>
</dbReference>
<evidence type="ECO:0000313" key="3">
    <source>
        <dbReference type="EMBL" id="QEC64360.1"/>
    </source>
</evidence>
<proteinExistence type="predicted"/>
<dbReference type="EMBL" id="CP042436">
    <property type="protein sequence ID" value="QEC64360.1"/>
    <property type="molecule type" value="Genomic_DNA"/>
</dbReference>
<dbReference type="Proteomes" id="UP000321479">
    <property type="component" value="Chromosome"/>
</dbReference>
<reference evidence="3 4" key="1">
    <citation type="journal article" date="2017" name="Curr. Microbiol.">
        <title>Mucilaginibacter ginsenosidivorans sp. nov., Isolated from Soil of Ginseng Field.</title>
        <authorList>
            <person name="Kim M.M."/>
            <person name="Siddiqi M.Z."/>
            <person name="Im W.T."/>
        </authorList>
    </citation>
    <scope>NUCLEOTIDE SEQUENCE [LARGE SCALE GENOMIC DNA]</scope>
    <source>
        <strain evidence="3 4">Gsoil 3017</strain>
    </source>
</reference>
<protein>
    <recommendedName>
        <fullName evidence="5">O-antigen ligase family protein</fullName>
    </recommendedName>
</protein>
<gene>
    <name evidence="3" type="ORF">FRZ54_17855</name>
</gene>
<evidence type="ECO:0000256" key="1">
    <source>
        <dbReference type="SAM" id="MobiDB-lite"/>
    </source>
</evidence>
<feature type="compositionally biased region" description="Acidic residues" evidence="1">
    <location>
        <begin position="318"/>
        <end position="333"/>
    </location>
</feature>
<feature type="transmembrane region" description="Helical" evidence="2">
    <location>
        <begin position="277"/>
        <end position="310"/>
    </location>
</feature>
<evidence type="ECO:0008006" key="5">
    <source>
        <dbReference type="Google" id="ProtNLM"/>
    </source>
</evidence>